<reference evidence="1" key="1">
    <citation type="journal article" date="2023" name="Science">
        <title>Genome structures resolve the early diversification of teleost fishes.</title>
        <authorList>
            <person name="Parey E."/>
            <person name="Louis A."/>
            <person name="Montfort J."/>
            <person name="Bouchez O."/>
            <person name="Roques C."/>
            <person name="Iampietro C."/>
            <person name="Lluch J."/>
            <person name="Castinel A."/>
            <person name="Donnadieu C."/>
            <person name="Desvignes T."/>
            <person name="Floi Bucao C."/>
            <person name="Jouanno E."/>
            <person name="Wen M."/>
            <person name="Mejri S."/>
            <person name="Dirks R."/>
            <person name="Jansen H."/>
            <person name="Henkel C."/>
            <person name="Chen W.J."/>
            <person name="Zahm M."/>
            <person name="Cabau C."/>
            <person name="Klopp C."/>
            <person name="Thompson A.W."/>
            <person name="Robinson-Rechavi M."/>
            <person name="Braasch I."/>
            <person name="Lecointre G."/>
            <person name="Bobe J."/>
            <person name="Postlethwait J.H."/>
            <person name="Berthelot C."/>
            <person name="Roest Crollius H."/>
            <person name="Guiguen Y."/>
        </authorList>
    </citation>
    <scope>NUCLEOTIDE SEQUENCE</scope>
    <source>
        <strain evidence="1">WJC10195</strain>
    </source>
</reference>
<name>A0A9Q1I9X0_SYNKA</name>
<gene>
    <name evidence="1" type="ORF">SKAU_G00430050</name>
</gene>
<organism evidence="1 2">
    <name type="scientific">Synaphobranchus kaupii</name>
    <name type="common">Kaup's arrowtooth eel</name>
    <dbReference type="NCBI Taxonomy" id="118154"/>
    <lineage>
        <taxon>Eukaryota</taxon>
        <taxon>Metazoa</taxon>
        <taxon>Chordata</taxon>
        <taxon>Craniata</taxon>
        <taxon>Vertebrata</taxon>
        <taxon>Euteleostomi</taxon>
        <taxon>Actinopterygii</taxon>
        <taxon>Neopterygii</taxon>
        <taxon>Teleostei</taxon>
        <taxon>Anguilliformes</taxon>
        <taxon>Synaphobranchidae</taxon>
        <taxon>Synaphobranchus</taxon>
    </lineage>
</organism>
<accession>A0A9Q1I9X0</accession>
<proteinExistence type="predicted"/>
<evidence type="ECO:0000313" key="1">
    <source>
        <dbReference type="EMBL" id="KAJ8332011.1"/>
    </source>
</evidence>
<keyword evidence="2" id="KW-1185">Reference proteome</keyword>
<dbReference type="Proteomes" id="UP001152622">
    <property type="component" value="Unassembled WGS sequence"/>
</dbReference>
<dbReference type="EMBL" id="JAINUF010000061">
    <property type="protein sequence ID" value="KAJ8332011.1"/>
    <property type="molecule type" value="Genomic_DNA"/>
</dbReference>
<comment type="caution">
    <text evidence="1">The sequence shown here is derived from an EMBL/GenBank/DDBJ whole genome shotgun (WGS) entry which is preliminary data.</text>
</comment>
<dbReference type="AlphaFoldDB" id="A0A9Q1I9X0"/>
<protein>
    <submittedName>
        <fullName evidence="1">Uncharacterized protein</fullName>
    </submittedName>
</protein>
<evidence type="ECO:0000313" key="2">
    <source>
        <dbReference type="Proteomes" id="UP001152622"/>
    </source>
</evidence>
<sequence length="68" mass="7171">MLEKQHAWERPFESLAAVLACFSRSSAKSPVRVVDSTRVVVGGSRCRDAGVAGPQVCSDSSLAFFAAA</sequence>